<keyword evidence="17" id="KW-0119">Carbohydrate metabolism</keyword>
<dbReference type="GO" id="GO:0004497">
    <property type="term" value="F:monooxygenase activity"/>
    <property type="evidence" value="ECO:0007669"/>
    <property type="project" value="UniProtKB-KW"/>
</dbReference>
<dbReference type="InterPro" id="IPR049892">
    <property type="entry name" value="AA9"/>
</dbReference>
<evidence type="ECO:0000256" key="6">
    <source>
        <dbReference type="ARBA" id="ARBA00022670"/>
    </source>
</evidence>
<evidence type="ECO:0000256" key="22">
    <source>
        <dbReference type="SAM" id="MobiDB-lite"/>
    </source>
</evidence>
<evidence type="ECO:0000256" key="11">
    <source>
        <dbReference type="ARBA" id="ARBA00022807"/>
    </source>
</evidence>
<dbReference type="Gene3D" id="2.70.50.70">
    <property type="match status" value="1"/>
</dbReference>
<keyword evidence="10 21" id="KW-0378">Hydrolase</keyword>
<dbReference type="Pfam" id="PF03443">
    <property type="entry name" value="AA9"/>
    <property type="match status" value="1"/>
</dbReference>
<sequence>MAAQQRKSFYPLESNPEVFNELIQLLGVSSDLAFEDIYSLDDPELLPHPALALVLVLPEGPLIKAYAADAADPSYSNEYSGCGADEPVVWFKQTIYNACGLYALLHALSNGEASNHLERDGLLARLLSKSINLPPGERAQVLEQSGDLEKAHTTVALKGDSAVPESADARVLFHYICYVQSDKDGHVYELDGDRTGPVDTGIVLRDNEDVLSSKVLASVRKYVDDAEDKVNFSLMALPVEREGIVMFCLAAHSHIDYVIVNGLLYQGYDPHSINNPANVVGWSTSASDDGFVPPSNYSTVDIICHRDGKPAKAHVPVTAGDKMHIQWNGWPESHHGPALSYLAPCSGVDGCASVDKTKLLFSKIDNSSPALLNESGGPPGHWASDVLISSNNSWLIQIPPTLKPGPYVLRHELIALHYANKADGAQNYPQCLNLWVTAPIASTIAGTGMLALDQGVDATKMYHSNDPGVDVDIYKSLTTYVIPGPTVVAGAAPIAATKQTSSIPTADGTPVSVAASKTAPFTAARTTKAARREHKTYPRAVPRRGLA</sequence>
<comment type="subcellular location">
    <subcellularLocation>
        <location evidence="3">Secreted</location>
    </subcellularLocation>
</comment>
<comment type="similarity">
    <text evidence="4 21">Belongs to the peptidase C12 family.</text>
</comment>
<feature type="active site" description="Nucleophile" evidence="21">
    <location>
        <position position="99"/>
    </location>
</feature>
<evidence type="ECO:0000256" key="13">
    <source>
        <dbReference type="ARBA" id="ARBA00023002"/>
    </source>
</evidence>
<evidence type="ECO:0000256" key="5">
    <source>
        <dbReference type="ARBA" id="ARBA00022525"/>
    </source>
</evidence>
<dbReference type="InterPro" id="IPR005103">
    <property type="entry name" value="AA9_LPMO"/>
</dbReference>
<dbReference type="PROSITE" id="PS52048">
    <property type="entry name" value="UCH_DOMAIN"/>
    <property type="match status" value="1"/>
</dbReference>
<reference evidence="24 25" key="1">
    <citation type="submission" date="2018-08" db="EMBL/GenBank/DDBJ databases">
        <title>Draft genome of the lignicolous fungus Coniochaeta pulveracea.</title>
        <authorList>
            <person name="Borstlap C.J."/>
            <person name="De Witt R.N."/>
            <person name="Botha A."/>
            <person name="Volschenk H."/>
        </authorList>
    </citation>
    <scope>NUCLEOTIDE SEQUENCE [LARGE SCALE GENOMIC DNA]</scope>
    <source>
        <strain evidence="24 25">CAB683</strain>
    </source>
</reference>
<dbReference type="PANTHER" id="PTHR33353">
    <property type="entry name" value="PUTATIVE (AFU_ORTHOLOGUE AFUA_1G12560)-RELATED"/>
    <property type="match status" value="1"/>
</dbReference>
<keyword evidence="7" id="KW-0479">Metal-binding</keyword>
<dbReference type="InterPro" id="IPR036959">
    <property type="entry name" value="Peptidase_C12_UCH_sf"/>
</dbReference>
<keyword evidence="13" id="KW-0560">Oxidoreductase</keyword>
<comment type="caution">
    <text evidence="24">The sequence shown here is derived from an EMBL/GenBank/DDBJ whole genome shotgun (WGS) entry which is preliminary data.</text>
</comment>
<dbReference type="OrthoDB" id="4849160at2759"/>
<keyword evidence="25" id="KW-1185">Reference proteome</keyword>
<evidence type="ECO:0000259" key="23">
    <source>
        <dbReference type="PROSITE" id="PS52048"/>
    </source>
</evidence>
<dbReference type="CDD" id="cd21175">
    <property type="entry name" value="LPMO_AA9"/>
    <property type="match status" value="1"/>
</dbReference>
<evidence type="ECO:0000256" key="21">
    <source>
        <dbReference type="PROSITE-ProRule" id="PRU01393"/>
    </source>
</evidence>
<comment type="similarity">
    <text evidence="19">Belongs to the polysaccharide monooxygenase AA9 family.</text>
</comment>
<gene>
    <name evidence="24" type="ORF">DL546_002346</name>
</gene>
<evidence type="ECO:0000256" key="14">
    <source>
        <dbReference type="ARBA" id="ARBA00023008"/>
    </source>
</evidence>
<feature type="active site" description="Proton donor" evidence="21">
    <location>
        <position position="174"/>
    </location>
</feature>
<organism evidence="24 25">
    <name type="scientific">Coniochaeta pulveracea</name>
    <dbReference type="NCBI Taxonomy" id="177199"/>
    <lineage>
        <taxon>Eukaryota</taxon>
        <taxon>Fungi</taxon>
        <taxon>Dikarya</taxon>
        <taxon>Ascomycota</taxon>
        <taxon>Pezizomycotina</taxon>
        <taxon>Sordariomycetes</taxon>
        <taxon>Sordariomycetidae</taxon>
        <taxon>Coniochaetales</taxon>
        <taxon>Coniochaetaceae</taxon>
        <taxon>Coniochaeta</taxon>
    </lineage>
</organism>
<evidence type="ECO:0000313" key="25">
    <source>
        <dbReference type="Proteomes" id="UP000275385"/>
    </source>
</evidence>
<keyword evidence="11 21" id="KW-0788">Thiol protease</keyword>
<evidence type="ECO:0000256" key="15">
    <source>
        <dbReference type="ARBA" id="ARBA00023033"/>
    </source>
</evidence>
<evidence type="ECO:0000256" key="19">
    <source>
        <dbReference type="ARBA" id="ARBA00044502"/>
    </source>
</evidence>
<evidence type="ECO:0000256" key="9">
    <source>
        <dbReference type="ARBA" id="ARBA00022786"/>
    </source>
</evidence>
<evidence type="ECO:0000256" key="7">
    <source>
        <dbReference type="ARBA" id="ARBA00022723"/>
    </source>
</evidence>
<accession>A0A420YJL0</accession>
<name>A0A420YJL0_9PEZI</name>
<dbReference type="SUPFAM" id="SSF54001">
    <property type="entry name" value="Cysteine proteinases"/>
    <property type="match status" value="1"/>
</dbReference>
<feature type="site" description="Transition state stabilizer" evidence="21">
    <location>
        <position position="93"/>
    </location>
</feature>
<dbReference type="PROSITE" id="PS00140">
    <property type="entry name" value="UCH_1"/>
    <property type="match status" value="1"/>
</dbReference>
<keyword evidence="6 21" id="KW-0645">Protease</keyword>
<dbReference type="EMBL" id="QVQW01000006">
    <property type="protein sequence ID" value="RKU47956.1"/>
    <property type="molecule type" value="Genomic_DNA"/>
</dbReference>
<dbReference type="InterPro" id="IPR038765">
    <property type="entry name" value="Papain-like_cys_pep_sf"/>
</dbReference>
<dbReference type="Proteomes" id="UP000275385">
    <property type="component" value="Unassembled WGS sequence"/>
</dbReference>
<dbReference type="AlphaFoldDB" id="A0A420YJL0"/>
<dbReference type="Pfam" id="PF01088">
    <property type="entry name" value="Peptidase_C12"/>
    <property type="match status" value="1"/>
</dbReference>
<evidence type="ECO:0000256" key="8">
    <source>
        <dbReference type="ARBA" id="ARBA00022729"/>
    </source>
</evidence>
<dbReference type="GO" id="GO:0006511">
    <property type="term" value="P:ubiquitin-dependent protein catabolic process"/>
    <property type="evidence" value="ECO:0007669"/>
    <property type="project" value="UniProtKB-UniRule"/>
</dbReference>
<evidence type="ECO:0000256" key="2">
    <source>
        <dbReference type="ARBA" id="ARBA00001973"/>
    </source>
</evidence>
<evidence type="ECO:0000256" key="16">
    <source>
        <dbReference type="ARBA" id="ARBA00023157"/>
    </source>
</evidence>
<comment type="catalytic activity">
    <reaction evidence="20">
        <text>[(1-&gt;4)-beta-D-glucosyl]n+m + reduced acceptor + O2 = 4-dehydro-beta-D-glucosyl-[(1-&gt;4)-beta-D-glucosyl]n-1 + [(1-&gt;4)-beta-D-glucosyl]m + acceptor + H2O.</text>
        <dbReference type="EC" id="1.14.99.56"/>
    </reaction>
</comment>
<dbReference type="CDD" id="cd09616">
    <property type="entry name" value="Peptidase_C12_UCH_L1_L3"/>
    <property type="match status" value="1"/>
</dbReference>
<dbReference type="PANTHER" id="PTHR33353:SF36">
    <property type="entry name" value="ENDO-BETA-1,4-GLUCANASE D"/>
    <property type="match status" value="1"/>
</dbReference>
<dbReference type="EC" id="3.4.19.12" evidence="21"/>
<comment type="cofactor">
    <cofactor evidence="2">
        <name>Cu(2+)</name>
        <dbReference type="ChEBI" id="CHEBI:29036"/>
    </cofactor>
</comment>
<keyword evidence="15" id="KW-0503">Monooxygenase</keyword>
<feature type="site" description="Important for enzyme activity" evidence="21">
    <location>
        <position position="191"/>
    </location>
</feature>
<keyword evidence="8" id="KW-0732">Signal</keyword>
<dbReference type="PRINTS" id="PR00707">
    <property type="entry name" value="UBCTHYDRLASE"/>
</dbReference>
<evidence type="ECO:0000256" key="1">
    <source>
        <dbReference type="ARBA" id="ARBA00000707"/>
    </source>
</evidence>
<dbReference type="Gene3D" id="3.40.532.10">
    <property type="entry name" value="Peptidase C12, ubiquitin carboxyl-terminal hydrolase"/>
    <property type="match status" value="1"/>
</dbReference>
<evidence type="ECO:0000313" key="24">
    <source>
        <dbReference type="EMBL" id="RKU47956.1"/>
    </source>
</evidence>
<evidence type="ECO:0000256" key="12">
    <source>
        <dbReference type="ARBA" id="ARBA00023001"/>
    </source>
</evidence>
<feature type="domain" description="UCH catalytic" evidence="23">
    <location>
        <begin position="8"/>
        <end position="239"/>
    </location>
</feature>
<proteinExistence type="inferred from homology"/>
<evidence type="ECO:0000256" key="18">
    <source>
        <dbReference type="ARBA" id="ARBA00023326"/>
    </source>
</evidence>
<keyword evidence="16" id="KW-1015">Disulfide bond</keyword>
<keyword evidence="12" id="KW-0136">Cellulose degradation</keyword>
<evidence type="ECO:0000256" key="4">
    <source>
        <dbReference type="ARBA" id="ARBA00009326"/>
    </source>
</evidence>
<dbReference type="InterPro" id="IPR057254">
    <property type="entry name" value="UCH_AS"/>
</dbReference>
<comment type="catalytic activity">
    <reaction evidence="1 21">
        <text>Thiol-dependent hydrolysis of ester, thioester, amide, peptide and isopeptide bonds formed by the C-terminal Gly of ubiquitin (a 76-residue protein attached to proteins as an intracellular targeting signal).</text>
        <dbReference type="EC" id="3.4.19.12"/>
    </reaction>
</comment>
<evidence type="ECO:0000256" key="10">
    <source>
        <dbReference type="ARBA" id="ARBA00022801"/>
    </source>
</evidence>
<evidence type="ECO:0000256" key="20">
    <source>
        <dbReference type="ARBA" id="ARBA00045077"/>
    </source>
</evidence>
<dbReference type="GO" id="GO:0005576">
    <property type="term" value="C:extracellular region"/>
    <property type="evidence" value="ECO:0007669"/>
    <property type="project" value="UniProtKB-SubCell"/>
</dbReference>
<dbReference type="InterPro" id="IPR001578">
    <property type="entry name" value="Peptidase_C12_UCH"/>
</dbReference>
<evidence type="ECO:0000256" key="17">
    <source>
        <dbReference type="ARBA" id="ARBA00023277"/>
    </source>
</evidence>
<dbReference type="STRING" id="177199.A0A420YJL0"/>
<keyword evidence="5" id="KW-0964">Secreted</keyword>
<keyword evidence="18" id="KW-0624">Polysaccharide degradation</keyword>
<dbReference type="GO" id="GO:0046872">
    <property type="term" value="F:metal ion binding"/>
    <property type="evidence" value="ECO:0007669"/>
    <property type="project" value="UniProtKB-KW"/>
</dbReference>
<dbReference type="GO" id="GO:0004843">
    <property type="term" value="F:cysteine-type deubiquitinase activity"/>
    <property type="evidence" value="ECO:0007669"/>
    <property type="project" value="UniProtKB-UniRule"/>
</dbReference>
<keyword evidence="9 21" id="KW-0833">Ubl conjugation pathway</keyword>
<keyword evidence="14" id="KW-0186">Copper</keyword>
<feature type="region of interest" description="Disordered" evidence="22">
    <location>
        <begin position="524"/>
        <end position="547"/>
    </location>
</feature>
<protein>
    <recommendedName>
        <fullName evidence="21">ubiquitinyl hydrolase 1</fullName>
        <ecNumber evidence="21">3.4.19.12</ecNumber>
    </recommendedName>
</protein>
<dbReference type="GO" id="GO:0030245">
    <property type="term" value="P:cellulose catabolic process"/>
    <property type="evidence" value="ECO:0007669"/>
    <property type="project" value="UniProtKB-KW"/>
</dbReference>
<evidence type="ECO:0000256" key="3">
    <source>
        <dbReference type="ARBA" id="ARBA00004613"/>
    </source>
</evidence>